<keyword evidence="7" id="KW-0704">Schiff base</keyword>
<evidence type="ECO:0000256" key="2">
    <source>
        <dbReference type="ARBA" id="ARBA00004736"/>
    </source>
</evidence>
<protein>
    <recommendedName>
        <fullName evidence="5">2-dehydro-3-deoxy-phosphogluconate aldolase</fullName>
        <ecNumber evidence="5">4.1.2.14</ecNumber>
    </recommendedName>
</protein>
<dbReference type="Pfam" id="PF01081">
    <property type="entry name" value="Aldolase"/>
    <property type="match status" value="1"/>
</dbReference>
<keyword evidence="10" id="KW-1185">Reference proteome</keyword>
<dbReference type="InterPro" id="IPR031338">
    <property type="entry name" value="KDPG/KHG_AS_2"/>
</dbReference>
<comment type="similarity">
    <text evidence="3">Belongs to the KHG/KDPG aldolase family.</text>
</comment>
<evidence type="ECO:0000256" key="1">
    <source>
        <dbReference type="ARBA" id="ARBA00000654"/>
    </source>
</evidence>
<evidence type="ECO:0000256" key="4">
    <source>
        <dbReference type="ARBA" id="ARBA00011233"/>
    </source>
</evidence>
<keyword evidence="8" id="KW-0119">Carbohydrate metabolism</keyword>
<evidence type="ECO:0000313" key="10">
    <source>
        <dbReference type="Proteomes" id="UP000248889"/>
    </source>
</evidence>
<dbReference type="InterPro" id="IPR000887">
    <property type="entry name" value="Aldlse_KDPG_KHG"/>
</dbReference>
<dbReference type="PROSITE" id="PS00160">
    <property type="entry name" value="ALDOLASE_KDPG_KHG_2"/>
    <property type="match status" value="1"/>
</dbReference>
<evidence type="ECO:0000256" key="5">
    <source>
        <dbReference type="ARBA" id="ARBA00013063"/>
    </source>
</evidence>
<dbReference type="EC" id="4.1.2.14" evidence="5"/>
<name>A0A2X0K9H6_9ACTN</name>
<sequence length="209" mass="21345">MSGDLTDLLAGTRIIPVITLHSADQVQPLAEALSQAGVGCAEVTLRTPAAEDALRAMAGHPGLVVGAGTVMDAAQAERAVAAGARFVVSPGLDADVAARCRGLGVPYLPGCATAGELMAALKLGLNVVKLFPAEQLGGLDLLKALAAPFPQVRFVPTGGIGLERMPHYLAHPSVLAVGGSWIAPPELLDSGDHERIARLAAQAMARSRP</sequence>
<dbReference type="OrthoDB" id="9805177at2"/>
<reference evidence="9 10" key="1">
    <citation type="submission" date="2018-06" db="EMBL/GenBank/DDBJ databases">
        <title>Streptacidiphilus pinicola sp. nov., isolated from pine grove soil.</title>
        <authorList>
            <person name="Roh S.G."/>
            <person name="Park S."/>
            <person name="Kim M.-K."/>
            <person name="Yun B.-R."/>
            <person name="Park J."/>
            <person name="Kim M.J."/>
            <person name="Kim Y.S."/>
            <person name="Kim S.B."/>
        </authorList>
    </citation>
    <scope>NUCLEOTIDE SEQUENCE [LARGE SCALE GENOMIC DNA]</scope>
    <source>
        <strain evidence="9 10">MMS16-CNU450</strain>
    </source>
</reference>
<dbReference type="Gene3D" id="3.20.20.70">
    <property type="entry name" value="Aldolase class I"/>
    <property type="match status" value="1"/>
</dbReference>
<dbReference type="CDD" id="cd00452">
    <property type="entry name" value="KDPG_aldolase"/>
    <property type="match status" value="1"/>
</dbReference>
<dbReference type="PANTHER" id="PTHR30246">
    <property type="entry name" value="2-KETO-3-DEOXY-6-PHOSPHOGLUCONATE ALDOLASE"/>
    <property type="match status" value="1"/>
</dbReference>
<gene>
    <name evidence="9" type="ORF">DN069_18425</name>
</gene>
<evidence type="ECO:0000256" key="6">
    <source>
        <dbReference type="ARBA" id="ARBA00023239"/>
    </source>
</evidence>
<accession>A0A2X0K9H6</accession>
<dbReference type="SUPFAM" id="SSF51569">
    <property type="entry name" value="Aldolase"/>
    <property type="match status" value="1"/>
</dbReference>
<keyword evidence="6 9" id="KW-0456">Lyase</keyword>
<evidence type="ECO:0000256" key="3">
    <source>
        <dbReference type="ARBA" id="ARBA00006906"/>
    </source>
</evidence>
<dbReference type="NCBIfam" id="TIGR01182">
    <property type="entry name" value="eda"/>
    <property type="match status" value="1"/>
</dbReference>
<evidence type="ECO:0000313" key="9">
    <source>
        <dbReference type="EMBL" id="RAG84139.1"/>
    </source>
</evidence>
<dbReference type="RefSeq" id="WP_111502129.1">
    <property type="nucleotide sequence ID" value="NZ_QKYN01000071.1"/>
</dbReference>
<comment type="caution">
    <text evidence="9">The sequence shown here is derived from an EMBL/GenBank/DDBJ whole genome shotgun (WGS) entry which is preliminary data.</text>
</comment>
<comment type="subunit">
    <text evidence="4">Homotrimer.</text>
</comment>
<proteinExistence type="inferred from homology"/>
<comment type="pathway">
    <text evidence="2">Carbohydrate acid metabolism; 2-dehydro-3-deoxy-D-gluconate degradation; D-glyceraldehyde 3-phosphate and pyruvate from 2-dehydro-3-deoxy-D-gluconate: step 2/2.</text>
</comment>
<dbReference type="InterPro" id="IPR031337">
    <property type="entry name" value="KDPG/KHG_AS_1"/>
</dbReference>
<comment type="catalytic activity">
    <reaction evidence="1">
        <text>2-dehydro-3-deoxy-6-phospho-D-gluconate = D-glyceraldehyde 3-phosphate + pyruvate</text>
        <dbReference type="Rhea" id="RHEA:17089"/>
        <dbReference type="ChEBI" id="CHEBI:15361"/>
        <dbReference type="ChEBI" id="CHEBI:57569"/>
        <dbReference type="ChEBI" id="CHEBI:59776"/>
        <dbReference type="EC" id="4.1.2.14"/>
    </reaction>
</comment>
<dbReference type="Proteomes" id="UP000248889">
    <property type="component" value="Unassembled WGS sequence"/>
</dbReference>
<dbReference type="EMBL" id="QKYN01000071">
    <property type="protein sequence ID" value="RAG84139.1"/>
    <property type="molecule type" value="Genomic_DNA"/>
</dbReference>
<dbReference type="PANTHER" id="PTHR30246:SF1">
    <property type="entry name" value="2-DEHYDRO-3-DEOXY-6-PHOSPHOGALACTONATE ALDOLASE-RELATED"/>
    <property type="match status" value="1"/>
</dbReference>
<dbReference type="PROSITE" id="PS00159">
    <property type="entry name" value="ALDOLASE_KDPG_KHG_1"/>
    <property type="match status" value="1"/>
</dbReference>
<dbReference type="GO" id="GO:0008675">
    <property type="term" value="F:2-dehydro-3-deoxy-phosphogluconate aldolase activity"/>
    <property type="evidence" value="ECO:0007669"/>
    <property type="project" value="UniProtKB-EC"/>
</dbReference>
<organism evidence="9 10">
    <name type="scientific">Streptacidiphilus pinicola</name>
    <dbReference type="NCBI Taxonomy" id="2219663"/>
    <lineage>
        <taxon>Bacteria</taxon>
        <taxon>Bacillati</taxon>
        <taxon>Actinomycetota</taxon>
        <taxon>Actinomycetes</taxon>
        <taxon>Kitasatosporales</taxon>
        <taxon>Streptomycetaceae</taxon>
        <taxon>Streptacidiphilus</taxon>
    </lineage>
</organism>
<evidence type="ECO:0000256" key="8">
    <source>
        <dbReference type="ARBA" id="ARBA00023277"/>
    </source>
</evidence>
<dbReference type="AlphaFoldDB" id="A0A2X0K9H6"/>
<dbReference type="InterPro" id="IPR013785">
    <property type="entry name" value="Aldolase_TIM"/>
</dbReference>
<evidence type="ECO:0000256" key="7">
    <source>
        <dbReference type="ARBA" id="ARBA00023270"/>
    </source>
</evidence>